<organism evidence="2 3">
    <name type="scientific">Novipirellula rosea</name>
    <dbReference type="NCBI Taxonomy" id="1031540"/>
    <lineage>
        <taxon>Bacteria</taxon>
        <taxon>Pseudomonadati</taxon>
        <taxon>Planctomycetota</taxon>
        <taxon>Planctomycetia</taxon>
        <taxon>Pirellulales</taxon>
        <taxon>Pirellulaceae</taxon>
        <taxon>Novipirellula</taxon>
    </lineage>
</organism>
<feature type="region of interest" description="Disordered" evidence="1">
    <location>
        <begin position="100"/>
        <end position="123"/>
    </location>
</feature>
<accession>A0ABP8MVE3</accession>
<evidence type="ECO:0000313" key="3">
    <source>
        <dbReference type="Proteomes" id="UP001500840"/>
    </source>
</evidence>
<protein>
    <submittedName>
        <fullName evidence="2">Uncharacterized protein</fullName>
    </submittedName>
</protein>
<gene>
    <name evidence="2" type="ORF">GCM10023156_30840</name>
</gene>
<keyword evidence="3" id="KW-1185">Reference proteome</keyword>
<feature type="compositionally biased region" description="Basic and acidic residues" evidence="1">
    <location>
        <begin position="31"/>
        <end position="42"/>
    </location>
</feature>
<reference evidence="3" key="1">
    <citation type="journal article" date="2019" name="Int. J. Syst. Evol. Microbiol.">
        <title>The Global Catalogue of Microorganisms (GCM) 10K type strain sequencing project: providing services to taxonomists for standard genome sequencing and annotation.</title>
        <authorList>
            <consortium name="The Broad Institute Genomics Platform"/>
            <consortium name="The Broad Institute Genome Sequencing Center for Infectious Disease"/>
            <person name="Wu L."/>
            <person name="Ma J."/>
        </authorList>
    </citation>
    <scope>NUCLEOTIDE SEQUENCE [LARGE SCALE GENOMIC DNA]</scope>
    <source>
        <strain evidence="3">JCM 17759</strain>
    </source>
</reference>
<name>A0ABP8MVE3_9BACT</name>
<evidence type="ECO:0000256" key="1">
    <source>
        <dbReference type="SAM" id="MobiDB-lite"/>
    </source>
</evidence>
<proteinExistence type="predicted"/>
<feature type="region of interest" description="Disordered" evidence="1">
    <location>
        <begin position="24"/>
        <end position="44"/>
    </location>
</feature>
<sequence>MRITPSQPVSATCYVDGTGYSTRHRVSSFTENEKPPRKETRTPRPAILQGRLLTDYHAHLVKSELMQQPNVPTNYLSAVTPENFSVSSQPASTHDAFVDRRAKDASKPRGERRQFGSSHSGLSEEGRQLAVAIDQYKLEHHRRYITCDEMLMVIGTLGYSK</sequence>
<dbReference type="EMBL" id="BAABGA010000037">
    <property type="protein sequence ID" value="GAA4456051.1"/>
    <property type="molecule type" value="Genomic_DNA"/>
</dbReference>
<evidence type="ECO:0000313" key="2">
    <source>
        <dbReference type="EMBL" id="GAA4456051.1"/>
    </source>
</evidence>
<feature type="compositionally biased region" description="Basic and acidic residues" evidence="1">
    <location>
        <begin position="100"/>
        <end position="114"/>
    </location>
</feature>
<dbReference type="Proteomes" id="UP001500840">
    <property type="component" value="Unassembled WGS sequence"/>
</dbReference>
<comment type="caution">
    <text evidence="2">The sequence shown here is derived from an EMBL/GenBank/DDBJ whole genome shotgun (WGS) entry which is preliminary data.</text>
</comment>